<dbReference type="Pfam" id="PF02518">
    <property type="entry name" value="HATPase_c"/>
    <property type="match status" value="1"/>
</dbReference>
<evidence type="ECO:0000256" key="4">
    <source>
        <dbReference type="SAM" id="Coils"/>
    </source>
</evidence>
<accession>A0ABW4EIW3</accession>
<sequence>MEQENPHSAAMMLAGLNLIQQALSIYDSDLRLVTGNRMFREMFDLPPRLTEPGARFEDTIRHLVERGEYGPIDDVEAAVATRVEQARAFAPHYMERTRANGRVISVEGAPLPEGGWITVYTDITHTKTQEELLRARSEELSDKLLDYAEELSATNRQLASTIAALQEAKRQVTETEARTRLTTEMMPAHIAHVGRDMTYTFSNRRLNSILPGRPSAIVGLPIAKALGDEAFGHIRPRLEAAFHGQPSVFEFTHEGTSRRIRTAFTPDRRPDGQIMGVYLLSTDITEETQARTALQQTRRREMAAQLTSGMAHDFSNLLTIIMGSQSRLQRMDLPPGATDLVAATLGAAHRGGALLNRLADITGARDWQPQPTDLGALLRDLETLAAPALPTRMSLEIFNTLDRNRLMLDPGMLQDALLNLFLNARDAMGANGRITLTVTPVQGIWADFTVTDTGPGFSADALDHALEPFFSTKGGEGSGLGLSMVYDTSKLAGGRVRLANTDTGAQVTLRLPLRAAPAPVAPGLVLLVEDSTDLRAGIRAMLTDLGHTVIEATSVDEAQTLLTDLPDIALILSDISLEGTATGLDLVAALPKTAPPCILMTSLPPDHPLHARALTRAAVLRKPFSARDLAAFLTARGATP</sequence>
<dbReference type="InterPro" id="IPR011006">
    <property type="entry name" value="CheY-like_superfamily"/>
</dbReference>
<dbReference type="EMBL" id="JBHUDD010000059">
    <property type="protein sequence ID" value="MFD1510347.1"/>
    <property type="molecule type" value="Genomic_DNA"/>
</dbReference>
<dbReference type="InterPro" id="IPR036890">
    <property type="entry name" value="HATPase_C_sf"/>
</dbReference>
<dbReference type="Gene3D" id="3.30.450.20">
    <property type="entry name" value="PAS domain"/>
    <property type="match status" value="2"/>
</dbReference>
<dbReference type="Gene3D" id="3.30.565.10">
    <property type="entry name" value="Histidine kinase-like ATPase, C-terminal domain"/>
    <property type="match status" value="1"/>
</dbReference>
<dbReference type="PRINTS" id="PR00344">
    <property type="entry name" value="BCTRLSENSOR"/>
</dbReference>
<feature type="domain" description="Histidine kinase" evidence="5">
    <location>
        <begin position="309"/>
        <end position="515"/>
    </location>
</feature>
<keyword evidence="9" id="KW-1185">Reference proteome</keyword>
<dbReference type="Proteomes" id="UP001597186">
    <property type="component" value="Unassembled WGS sequence"/>
</dbReference>
<dbReference type="Pfam" id="PF00072">
    <property type="entry name" value="Response_reg"/>
    <property type="match status" value="1"/>
</dbReference>
<dbReference type="Pfam" id="PF08448">
    <property type="entry name" value="PAS_4"/>
    <property type="match status" value="1"/>
</dbReference>
<evidence type="ECO:0000313" key="9">
    <source>
        <dbReference type="Proteomes" id="UP001597186"/>
    </source>
</evidence>
<dbReference type="PROSITE" id="PS50113">
    <property type="entry name" value="PAC"/>
    <property type="match status" value="1"/>
</dbReference>
<name>A0ABW4EIW3_9RHOB</name>
<dbReference type="InterPro" id="IPR004358">
    <property type="entry name" value="Sig_transdc_His_kin-like_C"/>
</dbReference>
<protein>
    <recommendedName>
        <fullName evidence="2">histidine kinase</fullName>
        <ecNumber evidence="2">2.7.13.3</ecNumber>
    </recommendedName>
</protein>
<dbReference type="RefSeq" id="WP_379916426.1">
    <property type="nucleotide sequence ID" value="NZ_JBHUDD010000059.1"/>
</dbReference>
<dbReference type="InterPro" id="IPR013656">
    <property type="entry name" value="PAS_4"/>
</dbReference>
<feature type="domain" description="Response regulatory" evidence="6">
    <location>
        <begin position="524"/>
        <end position="637"/>
    </location>
</feature>
<comment type="caution">
    <text evidence="8">The sequence shown here is derived from an EMBL/GenBank/DDBJ whole genome shotgun (WGS) entry which is preliminary data.</text>
</comment>
<dbReference type="SUPFAM" id="SSF55874">
    <property type="entry name" value="ATPase domain of HSP90 chaperone/DNA topoisomerase II/histidine kinase"/>
    <property type="match status" value="1"/>
</dbReference>
<dbReference type="SMART" id="SM00387">
    <property type="entry name" value="HATPase_c"/>
    <property type="match status" value="1"/>
</dbReference>
<dbReference type="InterPro" id="IPR000700">
    <property type="entry name" value="PAS-assoc_C"/>
</dbReference>
<keyword evidence="4" id="KW-0175">Coiled coil</keyword>
<dbReference type="PROSITE" id="PS50109">
    <property type="entry name" value="HIS_KIN"/>
    <property type="match status" value="1"/>
</dbReference>
<evidence type="ECO:0000259" key="6">
    <source>
        <dbReference type="PROSITE" id="PS50110"/>
    </source>
</evidence>
<evidence type="ECO:0000256" key="1">
    <source>
        <dbReference type="ARBA" id="ARBA00000085"/>
    </source>
</evidence>
<dbReference type="InterPro" id="IPR005467">
    <property type="entry name" value="His_kinase_dom"/>
</dbReference>
<dbReference type="InterPro" id="IPR003594">
    <property type="entry name" value="HATPase_dom"/>
</dbReference>
<dbReference type="InterPro" id="IPR035965">
    <property type="entry name" value="PAS-like_dom_sf"/>
</dbReference>
<evidence type="ECO:0000313" key="8">
    <source>
        <dbReference type="EMBL" id="MFD1510347.1"/>
    </source>
</evidence>
<dbReference type="PANTHER" id="PTHR43065">
    <property type="entry name" value="SENSOR HISTIDINE KINASE"/>
    <property type="match status" value="1"/>
</dbReference>
<evidence type="ECO:0000259" key="5">
    <source>
        <dbReference type="PROSITE" id="PS50109"/>
    </source>
</evidence>
<evidence type="ECO:0000259" key="7">
    <source>
        <dbReference type="PROSITE" id="PS50113"/>
    </source>
</evidence>
<dbReference type="PROSITE" id="PS50110">
    <property type="entry name" value="RESPONSE_REGULATORY"/>
    <property type="match status" value="1"/>
</dbReference>
<keyword evidence="3" id="KW-0597">Phosphoprotein</keyword>
<gene>
    <name evidence="8" type="ORF">ACFTOW_13125</name>
</gene>
<dbReference type="Gene3D" id="3.40.50.2300">
    <property type="match status" value="1"/>
</dbReference>
<dbReference type="InterPro" id="IPR036097">
    <property type="entry name" value="HisK_dim/P_sf"/>
</dbReference>
<dbReference type="EC" id="2.7.13.3" evidence="2"/>
<feature type="coiled-coil region" evidence="4">
    <location>
        <begin position="137"/>
        <end position="178"/>
    </location>
</feature>
<dbReference type="SUPFAM" id="SSF52172">
    <property type="entry name" value="CheY-like"/>
    <property type="match status" value="1"/>
</dbReference>
<dbReference type="SUPFAM" id="SSF47384">
    <property type="entry name" value="Homodimeric domain of signal transducing histidine kinase"/>
    <property type="match status" value="1"/>
</dbReference>
<dbReference type="InterPro" id="IPR001789">
    <property type="entry name" value="Sig_transdc_resp-reg_receiver"/>
</dbReference>
<dbReference type="Pfam" id="PF12860">
    <property type="entry name" value="PAS_7"/>
    <property type="match status" value="1"/>
</dbReference>
<organism evidence="8 9">
    <name type="scientific">Lacimonas salitolerans</name>
    <dbReference type="NCBI Taxonomy" id="1323750"/>
    <lineage>
        <taxon>Bacteria</taxon>
        <taxon>Pseudomonadati</taxon>
        <taxon>Pseudomonadota</taxon>
        <taxon>Alphaproteobacteria</taxon>
        <taxon>Rhodobacterales</taxon>
        <taxon>Paracoccaceae</taxon>
        <taxon>Lacimonas</taxon>
    </lineage>
</organism>
<feature type="modified residue" description="4-aspartylphosphate" evidence="3">
    <location>
        <position position="574"/>
    </location>
</feature>
<comment type="catalytic activity">
    <reaction evidence="1">
        <text>ATP + protein L-histidine = ADP + protein N-phospho-L-histidine.</text>
        <dbReference type="EC" id="2.7.13.3"/>
    </reaction>
</comment>
<dbReference type="SMART" id="SM00448">
    <property type="entry name" value="REC"/>
    <property type="match status" value="1"/>
</dbReference>
<feature type="domain" description="PAC" evidence="7">
    <location>
        <begin position="242"/>
        <end position="296"/>
    </location>
</feature>
<evidence type="ECO:0000256" key="2">
    <source>
        <dbReference type="ARBA" id="ARBA00012438"/>
    </source>
</evidence>
<reference evidence="9" key="1">
    <citation type="journal article" date="2019" name="Int. J. Syst. Evol. Microbiol.">
        <title>The Global Catalogue of Microorganisms (GCM) 10K type strain sequencing project: providing services to taxonomists for standard genome sequencing and annotation.</title>
        <authorList>
            <consortium name="The Broad Institute Genomics Platform"/>
            <consortium name="The Broad Institute Genome Sequencing Center for Infectious Disease"/>
            <person name="Wu L."/>
            <person name="Ma J."/>
        </authorList>
    </citation>
    <scope>NUCLEOTIDE SEQUENCE [LARGE SCALE GENOMIC DNA]</scope>
    <source>
        <strain evidence="9">CGMCC 1.12477</strain>
    </source>
</reference>
<dbReference type="PANTHER" id="PTHR43065:SF42">
    <property type="entry name" value="TWO-COMPONENT SENSOR PPRA"/>
    <property type="match status" value="1"/>
</dbReference>
<dbReference type="SUPFAM" id="SSF55785">
    <property type="entry name" value="PYP-like sensor domain (PAS domain)"/>
    <property type="match status" value="1"/>
</dbReference>
<proteinExistence type="predicted"/>
<evidence type="ECO:0000256" key="3">
    <source>
        <dbReference type="PROSITE-ProRule" id="PRU00169"/>
    </source>
</evidence>